<dbReference type="Proteomes" id="UP000324897">
    <property type="component" value="Chromosome 2"/>
</dbReference>
<sequence>MRAASITVSTLKVKKLETEAQGIEGWCSPAPFGEDCRSHPVKIYNAEVFVGHQRFIMRQCPANKAVILDVAIFLQEILFTTVQEC</sequence>
<keyword evidence="2" id="KW-1185">Reference proteome</keyword>
<organism evidence="1 2">
    <name type="scientific">Eragrostis curvula</name>
    <name type="common">weeping love grass</name>
    <dbReference type="NCBI Taxonomy" id="38414"/>
    <lineage>
        <taxon>Eukaryota</taxon>
        <taxon>Viridiplantae</taxon>
        <taxon>Streptophyta</taxon>
        <taxon>Embryophyta</taxon>
        <taxon>Tracheophyta</taxon>
        <taxon>Spermatophyta</taxon>
        <taxon>Magnoliopsida</taxon>
        <taxon>Liliopsida</taxon>
        <taxon>Poales</taxon>
        <taxon>Poaceae</taxon>
        <taxon>PACMAD clade</taxon>
        <taxon>Chloridoideae</taxon>
        <taxon>Eragrostideae</taxon>
        <taxon>Eragrostidinae</taxon>
        <taxon>Eragrostis</taxon>
    </lineage>
</organism>
<evidence type="ECO:0000313" key="2">
    <source>
        <dbReference type="Proteomes" id="UP000324897"/>
    </source>
</evidence>
<dbReference type="EMBL" id="RWGY01000013">
    <property type="protein sequence ID" value="TVU27361.1"/>
    <property type="molecule type" value="Genomic_DNA"/>
</dbReference>
<dbReference type="Gramene" id="TVU27361">
    <property type="protein sequence ID" value="TVU27361"/>
    <property type="gene ID" value="EJB05_29966"/>
</dbReference>
<comment type="caution">
    <text evidence="1">The sequence shown here is derived from an EMBL/GenBank/DDBJ whole genome shotgun (WGS) entry which is preliminary data.</text>
</comment>
<feature type="non-terminal residue" evidence="1">
    <location>
        <position position="1"/>
    </location>
</feature>
<name>A0A5J9UVL3_9POAL</name>
<gene>
    <name evidence="1" type="ORF">EJB05_29966</name>
</gene>
<dbReference type="AlphaFoldDB" id="A0A5J9UVL3"/>
<protein>
    <submittedName>
        <fullName evidence="1">Uncharacterized protein</fullName>
    </submittedName>
</protein>
<reference evidence="1 2" key="1">
    <citation type="journal article" date="2019" name="Sci. Rep.">
        <title>A high-quality genome of Eragrostis curvula grass provides insights into Poaceae evolution and supports new strategies to enhance forage quality.</title>
        <authorList>
            <person name="Carballo J."/>
            <person name="Santos B.A.C.M."/>
            <person name="Zappacosta D."/>
            <person name="Garbus I."/>
            <person name="Selva J.P."/>
            <person name="Gallo C.A."/>
            <person name="Diaz A."/>
            <person name="Albertini E."/>
            <person name="Caccamo M."/>
            <person name="Echenique V."/>
        </authorList>
    </citation>
    <scope>NUCLEOTIDE SEQUENCE [LARGE SCALE GENOMIC DNA]</scope>
    <source>
        <strain evidence="2">cv. Victoria</strain>
        <tissue evidence="1">Leaf</tissue>
    </source>
</reference>
<evidence type="ECO:0000313" key="1">
    <source>
        <dbReference type="EMBL" id="TVU27361.1"/>
    </source>
</evidence>
<accession>A0A5J9UVL3</accession>
<proteinExistence type="predicted"/>